<evidence type="ECO:0000256" key="2">
    <source>
        <dbReference type="ARBA" id="ARBA00022679"/>
    </source>
</evidence>
<dbReference type="InterPro" id="IPR000863">
    <property type="entry name" value="Sulfotransferase_dom"/>
</dbReference>
<protein>
    <submittedName>
        <fullName evidence="3">Uncharacterized protein</fullName>
    </submittedName>
</protein>
<evidence type="ECO:0000313" key="3">
    <source>
        <dbReference type="EMBL" id="CAH1799740.1"/>
    </source>
</evidence>
<keyword evidence="4" id="KW-1185">Reference proteome</keyword>
<comment type="similarity">
    <text evidence="1">Belongs to the sulfotransferase 1 family.</text>
</comment>
<dbReference type="Pfam" id="PF00685">
    <property type="entry name" value="Sulfotransfer_1"/>
    <property type="match status" value="1"/>
</dbReference>
<reference evidence="3" key="1">
    <citation type="submission" date="2022-03" db="EMBL/GenBank/DDBJ databases">
        <authorList>
            <person name="Martin C."/>
        </authorList>
    </citation>
    <scope>NUCLEOTIDE SEQUENCE</scope>
</reference>
<dbReference type="PANTHER" id="PTHR11783">
    <property type="entry name" value="SULFOTRANSFERASE SULT"/>
    <property type="match status" value="1"/>
</dbReference>
<dbReference type="AlphaFoldDB" id="A0A8J1XJ00"/>
<dbReference type="GO" id="GO:0008146">
    <property type="term" value="F:sulfotransferase activity"/>
    <property type="evidence" value="ECO:0007669"/>
    <property type="project" value="InterPro"/>
</dbReference>
<accession>A0A8J1XJ00</accession>
<dbReference type="Proteomes" id="UP000749559">
    <property type="component" value="Unassembled WGS sequence"/>
</dbReference>
<name>A0A8J1XJ00_OWEFU</name>
<proteinExistence type="inferred from homology"/>
<dbReference type="InterPro" id="IPR027417">
    <property type="entry name" value="P-loop_NTPase"/>
</dbReference>
<organism evidence="3 4">
    <name type="scientific">Owenia fusiformis</name>
    <name type="common">Polychaete worm</name>
    <dbReference type="NCBI Taxonomy" id="6347"/>
    <lineage>
        <taxon>Eukaryota</taxon>
        <taxon>Metazoa</taxon>
        <taxon>Spiralia</taxon>
        <taxon>Lophotrochozoa</taxon>
        <taxon>Annelida</taxon>
        <taxon>Polychaeta</taxon>
        <taxon>Sedentaria</taxon>
        <taxon>Canalipalpata</taxon>
        <taxon>Sabellida</taxon>
        <taxon>Oweniida</taxon>
        <taxon>Oweniidae</taxon>
        <taxon>Owenia</taxon>
    </lineage>
</organism>
<evidence type="ECO:0000256" key="1">
    <source>
        <dbReference type="ARBA" id="ARBA00005771"/>
    </source>
</evidence>
<dbReference type="SUPFAM" id="SSF52540">
    <property type="entry name" value="P-loop containing nucleoside triphosphate hydrolases"/>
    <property type="match status" value="1"/>
</dbReference>
<comment type="caution">
    <text evidence="3">The sequence shown here is derived from an EMBL/GenBank/DDBJ whole genome shotgun (WGS) entry which is preliminary data.</text>
</comment>
<dbReference type="EMBL" id="CAIIXF020000011">
    <property type="protein sequence ID" value="CAH1799740.1"/>
    <property type="molecule type" value="Genomic_DNA"/>
</dbReference>
<dbReference type="OrthoDB" id="205623at2759"/>
<keyword evidence="2" id="KW-0808">Transferase</keyword>
<evidence type="ECO:0000313" key="4">
    <source>
        <dbReference type="Proteomes" id="UP000749559"/>
    </source>
</evidence>
<dbReference type="Gene3D" id="3.40.50.300">
    <property type="entry name" value="P-loop containing nucleotide triphosphate hydrolases"/>
    <property type="match status" value="1"/>
</dbReference>
<gene>
    <name evidence="3" type="ORF">OFUS_LOCUS23716</name>
</gene>
<sequence>MEVARFVVVLRNPKSVLVSNHIASYGTVTDYFDVVPTYDQSIDAMLTDSQDQHLYGTWFNHISTWWVNRDKMMGNIHFIFYEDMKKNMEDVIKGLGMFLNKNVSNDRIEKMVEYLQFEQMLKDSKTGKAFENFNLPVDADAFKCAHMRTGVIDDWKTKLTVAQSERMDEYLRPKLDKIGLEFQYE</sequence>